<keyword evidence="3" id="KW-1185">Reference proteome</keyword>
<dbReference type="Pfam" id="PF07059">
    <property type="entry name" value="EDR2_C"/>
    <property type="match status" value="1"/>
</dbReference>
<name>A0AAV1DSA1_OLDCO</name>
<reference evidence="2" key="1">
    <citation type="submission" date="2023-03" db="EMBL/GenBank/DDBJ databases">
        <authorList>
            <person name="Julca I."/>
        </authorList>
    </citation>
    <scope>NUCLEOTIDE SEQUENCE</scope>
</reference>
<evidence type="ECO:0000259" key="1">
    <source>
        <dbReference type="Pfam" id="PF07059"/>
    </source>
</evidence>
<feature type="domain" description="Protein ENHANCED DISEASE RESISTANCE 2 C-terminal" evidence="1">
    <location>
        <begin position="175"/>
        <end position="416"/>
    </location>
</feature>
<proteinExistence type="predicted"/>
<protein>
    <submittedName>
        <fullName evidence="2">OLC1v1009452C1</fullName>
    </submittedName>
</protein>
<dbReference type="EMBL" id="OX459123">
    <property type="protein sequence ID" value="CAI9109603.1"/>
    <property type="molecule type" value="Genomic_DNA"/>
</dbReference>
<dbReference type="PANTHER" id="PTHR31558">
    <property type="entry name" value="CW14 PROTEIN"/>
    <property type="match status" value="1"/>
</dbReference>
<dbReference type="InterPro" id="IPR009769">
    <property type="entry name" value="EDR2_C"/>
</dbReference>
<evidence type="ECO:0000313" key="3">
    <source>
        <dbReference type="Proteomes" id="UP001161247"/>
    </source>
</evidence>
<dbReference type="Proteomes" id="UP001161247">
    <property type="component" value="Chromosome 6"/>
</dbReference>
<accession>A0AAV1DSA1</accession>
<organism evidence="2 3">
    <name type="scientific">Oldenlandia corymbosa var. corymbosa</name>
    <dbReference type="NCBI Taxonomy" id="529605"/>
    <lineage>
        <taxon>Eukaryota</taxon>
        <taxon>Viridiplantae</taxon>
        <taxon>Streptophyta</taxon>
        <taxon>Embryophyta</taxon>
        <taxon>Tracheophyta</taxon>
        <taxon>Spermatophyta</taxon>
        <taxon>Magnoliopsida</taxon>
        <taxon>eudicotyledons</taxon>
        <taxon>Gunneridae</taxon>
        <taxon>Pentapetalae</taxon>
        <taxon>asterids</taxon>
        <taxon>lamiids</taxon>
        <taxon>Gentianales</taxon>
        <taxon>Rubiaceae</taxon>
        <taxon>Rubioideae</taxon>
        <taxon>Spermacoceae</taxon>
        <taxon>Hedyotis-Oldenlandia complex</taxon>
        <taxon>Oldenlandia</taxon>
    </lineage>
</organism>
<sequence>MSAAVTPRCSDEKHSNVTFIDDSLAKPAELSSDNLETNPVLEITHKEDSLLSFKRPTDDNHNSVKDLAHLNHASPIGLDERGANNAVGRILHNCGNQANHCLPCLVCSTSPDEKTKPLAPRAATFKKRASFKLSFKRREGQPSSTILSPRSILQRPTAGSQVSCCPAEKRIPESWSRIPPNTFKVRGKNFIRDKKKEHSPNYAAFYPFGVDVFYSPRKIDHIARFVQLPPFPSSGGIPPILVVNLQVPLYPAAIFQNEYNGEGLSLVFYFKLSDNFEKELPIQFQQNIKRIVDGEIEKIKSFPLDTSAPFRERLKILGRVVNVEDLNFGATEKKLMNNYNEKPVLSRPQHEFYRGENYFEIDLDIHRFSFIARKGFEAFHDRLKSCVFDFGLTIQGNKPEDLPECMLCCIRLNEIDFRNCHQLQV</sequence>
<dbReference type="AlphaFoldDB" id="A0AAV1DSA1"/>
<evidence type="ECO:0000313" key="2">
    <source>
        <dbReference type="EMBL" id="CAI9109603.1"/>
    </source>
</evidence>
<dbReference type="PANTHER" id="PTHR31558:SF3">
    <property type="entry name" value="CW14 PROTEIN"/>
    <property type="match status" value="1"/>
</dbReference>
<gene>
    <name evidence="2" type="ORF">OLC1_LOCUS17459</name>
</gene>